<comment type="caution">
    <text evidence="4">The sequence shown here is derived from an EMBL/GenBank/DDBJ whole genome shotgun (WGS) entry which is preliminary data.</text>
</comment>
<evidence type="ECO:0000313" key="4">
    <source>
        <dbReference type="EMBL" id="OLZ61999.1"/>
    </source>
</evidence>
<dbReference type="SUPFAM" id="SSF50998">
    <property type="entry name" value="Quinoprotein alcohol dehydrogenase-like"/>
    <property type="match status" value="1"/>
</dbReference>
<gene>
    <name evidence="4" type="ORF">AVW11_24005</name>
</gene>
<keyword evidence="2" id="KW-0472">Membrane</keyword>
<sequence>MTEPPQPPNQPPTPSGYGHLPGPPQQAYGYPQQGENPYAGAPAHPLQPGYPPQPPTVPAYPAPGLQPPAPGTPGMPPKKKTTLLIAACVVSALVLGGAGYLAFGTGDQDPKQPVAQESGDAKPSGSPSVDDGDGSGPGGNQQTDLNAGRKQGEDKVLWLKTTKIDGPGAGVATQGQWVVGDTVAKIVGKTIKGYAVADGKEKWTITFPADVCGTTKRTTDDGKTVVLYEDGPSETANCNQLRMVDLKTGKEGWSKEVAKESAFDMFIDPSLAMTGDTVTVNRLTRATAFRISTGEKLFGSPSEGCVPGAYAAGNGKLIGVATCNDTDMTVEVQDADPVTGKKTWTYRLPKGWKVARVYGLDPIVLHLTNAGTKENSIVVLGPDGKQRTTLSGEGTFSTECSVSHDDSLQGCATAVVDAGTLYLPTKADLGKANEIVAFDLATGKAKWRVPAGEGRTLEPLKAANGQLIAYRKAEPDQGGEVVSIPAGGSTPTALLRHPSGPSAPIESSFYSPDVDYSDGRFFISTTRLLAQDKDEKLLMVFGK</sequence>
<feature type="domain" description="Pyrrolo-quinoline quinone repeat" evidence="3">
    <location>
        <begin position="154"/>
        <end position="297"/>
    </location>
</feature>
<name>A0ABX3G0L9_9ACTN</name>
<dbReference type="Proteomes" id="UP000187151">
    <property type="component" value="Unassembled WGS sequence"/>
</dbReference>
<dbReference type="PANTHER" id="PTHR34512">
    <property type="entry name" value="CELL SURFACE PROTEIN"/>
    <property type="match status" value="1"/>
</dbReference>
<dbReference type="InterPro" id="IPR015943">
    <property type="entry name" value="WD40/YVTN_repeat-like_dom_sf"/>
</dbReference>
<feature type="compositionally biased region" description="Low complexity" evidence="1">
    <location>
        <begin position="25"/>
        <end position="34"/>
    </location>
</feature>
<dbReference type="EMBL" id="MQUR01000063">
    <property type="protein sequence ID" value="OLZ61999.1"/>
    <property type="molecule type" value="Genomic_DNA"/>
</dbReference>
<protein>
    <recommendedName>
        <fullName evidence="3">Pyrrolo-quinoline quinone repeat domain-containing protein</fullName>
    </recommendedName>
</protein>
<feature type="compositionally biased region" description="Pro residues" evidence="1">
    <location>
        <begin position="1"/>
        <end position="14"/>
    </location>
</feature>
<evidence type="ECO:0000313" key="5">
    <source>
        <dbReference type="Proteomes" id="UP000187151"/>
    </source>
</evidence>
<evidence type="ECO:0000256" key="1">
    <source>
        <dbReference type="SAM" id="MobiDB-lite"/>
    </source>
</evidence>
<feature type="region of interest" description="Disordered" evidence="1">
    <location>
        <begin position="107"/>
        <end position="151"/>
    </location>
</feature>
<accession>A0ABX3G0L9</accession>
<dbReference type="PANTHER" id="PTHR34512:SF30">
    <property type="entry name" value="OUTER MEMBRANE PROTEIN ASSEMBLY FACTOR BAMB"/>
    <property type="match status" value="1"/>
</dbReference>
<dbReference type="Gene3D" id="2.130.10.10">
    <property type="entry name" value="YVTN repeat-like/Quinoprotein amine dehydrogenase"/>
    <property type="match status" value="1"/>
</dbReference>
<feature type="region of interest" description="Disordered" evidence="1">
    <location>
        <begin position="1"/>
        <end position="77"/>
    </location>
</feature>
<reference evidence="4 5" key="1">
    <citation type="submission" date="2016-01" db="EMBL/GenBank/DDBJ databases">
        <title>Streptomyces amritsarensis strain MTCC 11845 genome sequencing and assembly.</title>
        <authorList>
            <person name="Sharma D."/>
            <person name="Nair G.R."/>
            <person name="Kaur G."/>
            <person name="Manhas R.K."/>
            <person name="Mayilraj S."/>
        </authorList>
    </citation>
    <scope>NUCLEOTIDE SEQUENCE [LARGE SCALE GENOMIC DNA]</scope>
    <source>
        <strain evidence="4 5">MTCC 11845</strain>
    </source>
</reference>
<dbReference type="InterPro" id="IPR011047">
    <property type="entry name" value="Quinoprotein_ADH-like_sf"/>
</dbReference>
<feature type="compositionally biased region" description="Pro residues" evidence="1">
    <location>
        <begin position="48"/>
        <end position="76"/>
    </location>
</feature>
<keyword evidence="5" id="KW-1185">Reference proteome</keyword>
<dbReference type="SUPFAM" id="SSF81995">
    <property type="entry name" value="beta-sandwich domain of Sec23/24"/>
    <property type="match status" value="1"/>
</dbReference>
<keyword evidence="2" id="KW-1133">Transmembrane helix</keyword>
<proteinExistence type="predicted"/>
<keyword evidence="2" id="KW-0812">Transmembrane</keyword>
<evidence type="ECO:0000259" key="3">
    <source>
        <dbReference type="Pfam" id="PF13360"/>
    </source>
</evidence>
<feature type="transmembrane region" description="Helical" evidence="2">
    <location>
        <begin position="83"/>
        <end position="103"/>
    </location>
</feature>
<dbReference type="InterPro" id="IPR002372">
    <property type="entry name" value="PQQ_rpt_dom"/>
</dbReference>
<dbReference type="RefSeq" id="WP_060179918.1">
    <property type="nucleotide sequence ID" value="NZ_MQUR01000063.1"/>
</dbReference>
<evidence type="ECO:0000256" key="2">
    <source>
        <dbReference type="SAM" id="Phobius"/>
    </source>
</evidence>
<dbReference type="Pfam" id="PF13360">
    <property type="entry name" value="PQQ_2"/>
    <property type="match status" value="1"/>
</dbReference>
<organism evidence="4 5">
    <name type="scientific">Streptomyces amritsarensis</name>
    <dbReference type="NCBI Taxonomy" id="681158"/>
    <lineage>
        <taxon>Bacteria</taxon>
        <taxon>Bacillati</taxon>
        <taxon>Actinomycetota</taxon>
        <taxon>Actinomycetes</taxon>
        <taxon>Kitasatosporales</taxon>
        <taxon>Streptomycetaceae</taxon>
        <taxon>Streptomyces</taxon>
    </lineage>
</organism>